<evidence type="ECO:0000313" key="1">
    <source>
        <dbReference type="EMBL" id="KAI2657502.1"/>
    </source>
</evidence>
<name>A0ABQ8M3N6_LABRO</name>
<comment type="caution">
    <text evidence="1">The sequence shown here is derived from an EMBL/GenBank/DDBJ whole genome shotgun (WGS) entry which is preliminary data.</text>
</comment>
<evidence type="ECO:0000313" key="2">
    <source>
        <dbReference type="Proteomes" id="UP000830375"/>
    </source>
</evidence>
<sequence length="301" mass="34931">MRLQPYWSNRTCLHFHQGKFHSLMEIHCITTTLCETLKRWWEMKSSGYADCLHFLERYTRGQPRELVRSCQHMIPSQGYIRAKALLKEHFGNEVRIASAYMEKALSWKTIKSKDAKALQDYGLFLRSCCNERQVKIVMDPVSGNIQDVLPSGGRNLNTRSPRPKSRSSFATTVTATPKGKECNISAMIVRREVYVRYATSNIQVFFIFFHQRKKGTECDSTSVLKYIRNEMSRFKCFVANRVAEIRKASEITQWRYVNSSSNPADPDVQRYKGGFILEKPDMDLWPFISCSAKRGMANRSY</sequence>
<proteinExistence type="predicted"/>
<gene>
    <name evidence="1" type="ORF">H4Q32_008845</name>
</gene>
<dbReference type="PANTHER" id="PTHR47331:SF3">
    <property type="match status" value="1"/>
</dbReference>
<organism evidence="1 2">
    <name type="scientific">Labeo rohita</name>
    <name type="common">Indian major carp</name>
    <name type="synonym">Cyprinus rohita</name>
    <dbReference type="NCBI Taxonomy" id="84645"/>
    <lineage>
        <taxon>Eukaryota</taxon>
        <taxon>Metazoa</taxon>
        <taxon>Chordata</taxon>
        <taxon>Craniata</taxon>
        <taxon>Vertebrata</taxon>
        <taxon>Euteleostomi</taxon>
        <taxon>Actinopterygii</taxon>
        <taxon>Neopterygii</taxon>
        <taxon>Teleostei</taxon>
        <taxon>Ostariophysi</taxon>
        <taxon>Cypriniformes</taxon>
        <taxon>Cyprinidae</taxon>
        <taxon>Labeoninae</taxon>
        <taxon>Labeonini</taxon>
        <taxon>Labeo</taxon>
    </lineage>
</organism>
<keyword evidence="2" id="KW-1185">Reference proteome</keyword>
<dbReference type="PANTHER" id="PTHR47331">
    <property type="entry name" value="PHD-TYPE DOMAIN-CONTAINING PROTEIN"/>
    <property type="match status" value="1"/>
</dbReference>
<dbReference type="EMBL" id="JACTAM010000013">
    <property type="protein sequence ID" value="KAI2657502.1"/>
    <property type="molecule type" value="Genomic_DNA"/>
</dbReference>
<accession>A0ABQ8M3N6</accession>
<protein>
    <submittedName>
        <fullName evidence="1">Enolase-phosphatase E1</fullName>
    </submittedName>
</protein>
<dbReference type="Proteomes" id="UP000830375">
    <property type="component" value="Unassembled WGS sequence"/>
</dbReference>
<reference evidence="1 2" key="1">
    <citation type="submission" date="2022-01" db="EMBL/GenBank/DDBJ databases">
        <title>A high-quality chromosome-level genome assembly of rohu carp, Labeo rohita.</title>
        <authorList>
            <person name="Arick M.A. II"/>
            <person name="Hsu C.-Y."/>
            <person name="Magbanua Z."/>
            <person name="Pechanova O."/>
            <person name="Grover C."/>
            <person name="Miller E."/>
            <person name="Thrash A."/>
            <person name="Ezzel L."/>
            <person name="Alam S."/>
            <person name="Benzie J."/>
            <person name="Hamilton M."/>
            <person name="Karsi A."/>
            <person name="Lawrence M.L."/>
            <person name="Peterson D.G."/>
        </authorList>
    </citation>
    <scope>NUCLEOTIDE SEQUENCE [LARGE SCALE GENOMIC DNA]</scope>
    <source>
        <strain evidence="2">BAU-BD-2019</strain>
        <tissue evidence="1">Blood</tissue>
    </source>
</reference>